<reference evidence="1 2" key="1">
    <citation type="journal article" date="2016" name="Nat. Commun.">
        <title>Thousands of microbial genomes shed light on interconnected biogeochemical processes in an aquifer system.</title>
        <authorList>
            <person name="Anantharaman K."/>
            <person name="Brown C.T."/>
            <person name="Hug L.A."/>
            <person name="Sharon I."/>
            <person name="Castelle C.J."/>
            <person name="Probst A.J."/>
            <person name="Thomas B.C."/>
            <person name="Singh A."/>
            <person name="Wilkins M.J."/>
            <person name="Karaoz U."/>
            <person name="Brodie E.L."/>
            <person name="Williams K.H."/>
            <person name="Hubbard S.S."/>
            <person name="Banfield J.F."/>
        </authorList>
    </citation>
    <scope>NUCLEOTIDE SEQUENCE [LARGE SCALE GENOMIC DNA]</scope>
</reference>
<comment type="caution">
    <text evidence="1">The sequence shown here is derived from an EMBL/GenBank/DDBJ whole genome shotgun (WGS) entry which is preliminary data.</text>
</comment>
<sequence length="60" mass="6882">MARKIRGGNSVSFISTLGIDPFFIGITDEQLDKMLLDTDRYDKNEVDAIRAEINRRDHRG</sequence>
<accession>A0A1G2EDF1</accession>
<dbReference type="EMBL" id="MHMG01000005">
    <property type="protein sequence ID" value="OGZ23857.1"/>
    <property type="molecule type" value="Genomic_DNA"/>
</dbReference>
<dbReference type="Proteomes" id="UP000176406">
    <property type="component" value="Unassembled WGS sequence"/>
</dbReference>
<organism evidence="1 2">
    <name type="scientific">Candidatus Nealsonbacteria bacterium RIFCSPLOWO2_01_FULL_41_9</name>
    <dbReference type="NCBI Taxonomy" id="1801671"/>
    <lineage>
        <taxon>Bacteria</taxon>
        <taxon>Candidatus Nealsoniibacteriota</taxon>
    </lineage>
</organism>
<gene>
    <name evidence="1" type="ORF">A3A08_01720</name>
</gene>
<proteinExistence type="predicted"/>
<name>A0A1G2EDF1_9BACT</name>
<evidence type="ECO:0000313" key="2">
    <source>
        <dbReference type="Proteomes" id="UP000176406"/>
    </source>
</evidence>
<evidence type="ECO:0000313" key="1">
    <source>
        <dbReference type="EMBL" id="OGZ23857.1"/>
    </source>
</evidence>
<dbReference type="AlphaFoldDB" id="A0A1G2EDF1"/>
<protein>
    <submittedName>
        <fullName evidence="1">Uncharacterized protein</fullName>
    </submittedName>
</protein>